<reference evidence="1 2" key="1">
    <citation type="submission" date="2019-12" db="EMBL/GenBank/DDBJ databases">
        <title>Streptomyces sp. strain T44 isolated from rhizosphere soil of Broussonetia papyrifera.</title>
        <authorList>
            <person name="Mo P."/>
        </authorList>
    </citation>
    <scope>NUCLEOTIDE SEQUENCE [LARGE SCALE GENOMIC DNA]</scope>
    <source>
        <strain evidence="1 2">T44</strain>
    </source>
</reference>
<name>A0A6I6MR93_9ACTN</name>
<accession>A0A6I6MR93</accession>
<dbReference type="EMBL" id="CP047020">
    <property type="protein sequence ID" value="QHA01992.1"/>
    <property type="molecule type" value="Genomic_DNA"/>
</dbReference>
<dbReference type="AlphaFoldDB" id="A0A6I6MR93"/>
<sequence>MIGRSVGELDLTPEAIGAAEPVRVDRRLPEQTCAVVELADCFDGAT</sequence>
<evidence type="ECO:0000313" key="1">
    <source>
        <dbReference type="EMBL" id="QHA01992.1"/>
    </source>
</evidence>
<organism evidence="1 2">
    <name type="scientific">Streptomyces broussonetiae</name>
    <dbReference type="NCBI Taxonomy" id="2686304"/>
    <lineage>
        <taxon>Bacteria</taxon>
        <taxon>Bacillati</taxon>
        <taxon>Actinomycetota</taxon>
        <taxon>Actinomycetes</taxon>
        <taxon>Kitasatosporales</taxon>
        <taxon>Streptomycetaceae</taxon>
        <taxon>Streptomyces</taxon>
    </lineage>
</organism>
<keyword evidence="2" id="KW-1185">Reference proteome</keyword>
<dbReference type="RefSeq" id="WP_158916595.1">
    <property type="nucleotide sequence ID" value="NZ_CP047020.1"/>
</dbReference>
<dbReference type="KEGG" id="sbro:GQF42_00105"/>
<dbReference type="Proteomes" id="UP000436138">
    <property type="component" value="Chromosome"/>
</dbReference>
<proteinExistence type="predicted"/>
<evidence type="ECO:0000313" key="2">
    <source>
        <dbReference type="Proteomes" id="UP000436138"/>
    </source>
</evidence>
<protein>
    <submittedName>
        <fullName evidence="1">Uncharacterized protein</fullName>
    </submittedName>
</protein>
<gene>
    <name evidence="1" type="ORF">GQF42_00105</name>
</gene>